<keyword evidence="14" id="KW-1185">Reference proteome</keyword>
<dbReference type="OrthoDB" id="19606at2759"/>
<keyword evidence="9" id="KW-0804">Transcription</keyword>
<dbReference type="Pfam" id="PF01896">
    <property type="entry name" value="DNA_primase_S"/>
    <property type="match status" value="1"/>
</dbReference>
<organism evidence="12 15">
    <name type="scientific">Puccinia coronata f. sp. avenae</name>
    <dbReference type="NCBI Taxonomy" id="200324"/>
    <lineage>
        <taxon>Eukaryota</taxon>
        <taxon>Fungi</taxon>
        <taxon>Dikarya</taxon>
        <taxon>Basidiomycota</taxon>
        <taxon>Pucciniomycotina</taxon>
        <taxon>Pucciniomycetes</taxon>
        <taxon>Pucciniales</taxon>
        <taxon>Pucciniaceae</taxon>
        <taxon>Puccinia</taxon>
    </lineage>
</organism>
<comment type="similarity">
    <text evidence="1 10">Belongs to the eukaryotic-type primase small subunit family.</text>
</comment>
<feature type="region of interest" description="Disordered" evidence="11">
    <location>
        <begin position="1"/>
        <end position="49"/>
    </location>
</feature>
<dbReference type="GO" id="GO:0005658">
    <property type="term" value="C:alpha DNA polymerase:primase complex"/>
    <property type="evidence" value="ECO:0007669"/>
    <property type="project" value="UniProtKB-ARBA"/>
</dbReference>
<evidence type="ECO:0000256" key="11">
    <source>
        <dbReference type="SAM" id="MobiDB-lite"/>
    </source>
</evidence>
<comment type="caution">
    <text evidence="12">The sequence shown here is derived from an EMBL/GenBank/DDBJ whole genome shotgun (WGS) entry which is preliminary data.</text>
</comment>
<protein>
    <recommendedName>
        <fullName evidence="10">DNA primase</fullName>
        <ecNumber evidence="10">2.7.7.-</ecNumber>
    </recommendedName>
</protein>
<keyword evidence="4 10" id="KW-0808">Transferase</keyword>
<evidence type="ECO:0000313" key="15">
    <source>
        <dbReference type="Proteomes" id="UP000235392"/>
    </source>
</evidence>
<dbReference type="InterPro" id="IPR014052">
    <property type="entry name" value="DNA_primase_ssu_euk/arc"/>
</dbReference>
<sequence length="563" mass="63804">MSSEDQMNIEAAPPVPNETDNNNSKPLPSEEIQPTAEVPNKDDPSADELKDVPLDQLFDDEMDVDVDVDVDDAGPLNAEEYRLLAQFDDPWADLKDPHVMMNFYRRIFPWKQLFLWLNHDHVPNYLFTHREFAITLQNDAYLRYNSYSSYIELQKDIIRLNPTRFEIGPTYSAAPKDRKTIPKASFKPILRELVFDIDLTDYDDIRRCCSDKKICTQCWKFVALAVEVLDLTLRHDFGYQHLLWVYSGRRGAHCWVSDEEAMRLTDDQRKAIVNYINIFKAGGSKFGLKVDLKNPLHPMVERSLEKLQVHFLNVVLQGQEVFMDEEKWTFLLRIWSDTNLVQAFEEEWKKNPEISSESKWKAILQHYKPENNKTSNNIPSKKMNGILETINNVILHYSYPRIDLEVSKHLNHLLKSPFCVHPATGKVCIPIDPTTIASFDPNSAPDVRDLLRQLDKQQSSSNPLSTAAATAATTAVSAAVTTAAAAASAASAAATTTTSASATTATTTTATTTATDTNATAPQLNWANTSLRPYVEFFQRHVDKLLKDTLQSKKNVQSDSLEF</sequence>
<evidence type="ECO:0000256" key="6">
    <source>
        <dbReference type="ARBA" id="ARBA00022705"/>
    </source>
</evidence>
<keyword evidence="5" id="KW-0548">Nucleotidyltransferase</keyword>
<evidence type="ECO:0000256" key="7">
    <source>
        <dbReference type="ARBA" id="ARBA00022723"/>
    </source>
</evidence>
<evidence type="ECO:0000256" key="1">
    <source>
        <dbReference type="ARBA" id="ARBA00009762"/>
    </source>
</evidence>
<dbReference type="Proteomes" id="UP000235392">
    <property type="component" value="Unassembled WGS sequence"/>
</dbReference>
<dbReference type="EMBL" id="PGCJ01000277">
    <property type="protein sequence ID" value="PLW34424.1"/>
    <property type="molecule type" value="Genomic_DNA"/>
</dbReference>
<evidence type="ECO:0000256" key="9">
    <source>
        <dbReference type="ARBA" id="ARBA00023163"/>
    </source>
</evidence>
<keyword evidence="3 10" id="KW-0639">Primosome</keyword>
<evidence type="ECO:0000256" key="5">
    <source>
        <dbReference type="ARBA" id="ARBA00022695"/>
    </source>
</evidence>
<gene>
    <name evidence="13" type="ORF">PCANC_20194</name>
    <name evidence="12" type="ORF">PCASD_18478</name>
</gene>
<evidence type="ECO:0000256" key="3">
    <source>
        <dbReference type="ARBA" id="ARBA00022515"/>
    </source>
</evidence>
<evidence type="ECO:0000256" key="2">
    <source>
        <dbReference type="ARBA" id="ARBA00022478"/>
    </source>
</evidence>
<evidence type="ECO:0000313" key="14">
    <source>
        <dbReference type="Proteomes" id="UP000235388"/>
    </source>
</evidence>
<keyword evidence="6 10" id="KW-0235">DNA replication</keyword>
<feature type="compositionally biased region" description="Basic and acidic residues" evidence="11">
    <location>
        <begin position="39"/>
        <end position="49"/>
    </location>
</feature>
<evidence type="ECO:0000256" key="10">
    <source>
        <dbReference type="RuleBase" id="RU003514"/>
    </source>
</evidence>
<keyword evidence="7" id="KW-0479">Metal-binding</keyword>
<keyword evidence="2 10" id="KW-0240">DNA-directed RNA polymerase</keyword>
<evidence type="ECO:0000256" key="8">
    <source>
        <dbReference type="ARBA" id="ARBA00022833"/>
    </source>
</evidence>
<evidence type="ECO:0000313" key="13">
    <source>
        <dbReference type="EMBL" id="PLW34424.1"/>
    </source>
</evidence>
<dbReference type="AlphaFoldDB" id="A0A2N5STY6"/>
<dbReference type="Proteomes" id="UP000235388">
    <property type="component" value="Unassembled WGS sequence"/>
</dbReference>
<evidence type="ECO:0000256" key="4">
    <source>
        <dbReference type="ARBA" id="ARBA00022679"/>
    </source>
</evidence>
<keyword evidence="8" id="KW-0862">Zinc</keyword>
<accession>A0A2N5STY6</accession>
<dbReference type="NCBIfam" id="TIGR00335">
    <property type="entry name" value="primase_sml"/>
    <property type="match status" value="1"/>
</dbReference>
<dbReference type="GO" id="GO:0006269">
    <property type="term" value="P:DNA replication, synthesis of primer"/>
    <property type="evidence" value="ECO:0007669"/>
    <property type="project" value="UniProtKB-KW"/>
</dbReference>
<dbReference type="FunFam" id="3.90.920.10:FF:000003">
    <property type="entry name" value="DNA primase"/>
    <property type="match status" value="1"/>
</dbReference>
<dbReference type="EC" id="2.7.7.-" evidence="10"/>
<dbReference type="STRING" id="200324.A0A2N5STY6"/>
<dbReference type="GO" id="GO:0046872">
    <property type="term" value="F:metal ion binding"/>
    <property type="evidence" value="ECO:0007669"/>
    <property type="project" value="UniProtKB-KW"/>
</dbReference>
<evidence type="ECO:0000313" key="12">
    <source>
        <dbReference type="EMBL" id="PLW16705.1"/>
    </source>
</evidence>
<reference evidence="14 15" key="1">
    <citation type="submission" date="2017-11" db="EMBL/GenBank/DDBJ databases">
        <title>De novo assembly and phasing of dikaryotic genomes from two isolates of Puccinia coronata f. sp. avenae, the causal agent of oat crown rust.</title>
        <authorList>
            <person name="Miller M.E."/>
            <person name="Zhang Y."/>
            <person name="Omidvar V."/>
            <person name="Sperschneider J."/>
            <person name="Schwessinger B."/>
            <person name="Raley C."/>
            <person name="Palmer J.M."/>
            <person name="Garnica D."/>
            <person name="Upadhyaya N."/>
            <person name="Rathjen J."/>
            <person name="Taylor J.M."/>
            <person name="Park R.F."/>
            <person name="Dodds P.N."/>
            <person name="Hirsch C.D."/>
            <person name="Kianian S.F."/>
            <person name="Figueroa M."/>
        </authorList>
    </citation>
    <scope>NUCLEOTIDE SEQUENCE [LARGE SCALE GENOMIC DNA]</scope>
    <source>
        <strain evidence="13">12NC29</strain>
        <strain evidence="12">12SD80</strain>
    </source>
</reference>
<dbReference type="PANTHER" id="PTHR10536">
    <property type="entry name" value="DNA PRIMASE SMALL SUBUNIT"/>
    <property type="match status" value="1"/>
</dbReference>
<name>A0A2N5STY6_9BASI</name>
<dbReference type="SUPFAM" id="SSF56747">
    <property type="entry name" value="Prim-pol domain"/>
    <property type="match status" value="1"/>
</dbReference>
<dbReference type="Gene3D" id="3.90.920.10">
    <property type="entry name" value="DNA primase, PRIM domain"/>
    <property type="match status" value="1"/>
</dbReference>
<proteinExistence type="inferred from homology"/>
<dbReference type="InterPro" id="IPR002755">
    <property type="entry name" value="DNA_primase_S"/>
</dbReference>
<dbReference type="CDD" id="cd04860">
    <property type="entry name" value="AE_Prim_S"/>
    <property type="match status" value="1"/>
</dbReference>
<dbReference type="EMBL" id="PGCI01000766">
    <property type="protein sequence ID" value="PLW16705.1"/>
    <property type="molecule type" value="Genomic_DNA"/>
</dbReference>
<dbReference type="GO" id="GO:0003899">
    <property type="term" value="F:DNA-directed RNA polymerase activity"/>
    <property type="evidence" value="ECO:0007669"/>
    <property type="project" value="InterPro"/>
</dbReference>